<sequence length="154" mass="17534">QFTASYNELAVECTKKWKPNKLCVVWSRRSRRISTQEHAWVPTSRNPCLGLVTWTVPENVETIVTLFSGAKLNEYEDKEWLFSLEERSKGGRKVLASKAINMKDYASLVPTQTKLKLKLKPLSKKIISVNLDVTVSCVFLREGLATDEDMQSIV</sequence>
<dbReference type="PANTHER" id="PTHR23167">
    <property type="entry name" value="CALPONIN HOMOLOGY DOMAIN-CONTAINING PROTEIN DDB_G0272472-RELATED"/>
    <property type="match status" value="1"/>
</dbReference>
<organism evidence="2">
    <name type="scientific">Arion vulgaris</name>
    <dbReference type="NCBI Taxonomy" id="1028688"/>
    <lineage>
        <taxon>Eukaryota</taxon>
        <taxon>Metazoa</taxon>
        <taxon>Spiralia</taxon>
        <taxon>Lophotrochozoa</taxon>
        <taxon>Mollusca</taxon>
        <taxon>Gastropoda</taxon>
        <taxon>Heterobranchia</taxon>
        <taxon>Euthyneura</taxon>
        <taxon>Panpulmonata</taxon>
        <taxon>Eupulmonata</taxon>
        <taxon>Stylommatophora</taxon>
        <taxon>Helicina</taxon>
        <taxon>Arionoidea</taxon>
        <taxon>Arionidae</taxon>
        <taxon>Arion</taxon>
    </lineage>
</organism>
<dbReference type="InterPro" id="IPR050540">
    <property type="entry name" value="F-actin_Monoox_Mical"/>
</dbReference>
<accession>A0A0B6YGD6</accession>
<feature type="non-terminal residue" evidence="2">
    <location>
        <position position="1"/>
    </location>
</feature>
<gene>
    <name evidence="2" type="primary">ORF23768</name>
</gene>
<dbReference type="InterPro" id="IPR019448">
    <property type="entry name" value="NT-C2"/>
</dbReference>
<evidence type="ECO:0000259" key="1">
    <source>
        <dbReference type="PROSITE" id="PS51840"/>
    </source>
</evidence>
<dbReference type="PANTHER" id="PTHR23167:SF46">
    <property type="entry name" value="EPS15 HOMOLOGY DOMAIN CONTAINING PROTEIN-BINDING PROTEIN 1, ISOFORM F"/>
    <property type="match status" value="1"/>
</dbReference>
<reference evidence="2" key="1">
    <citation type="submission" date="2014-12" db="EMBL/GenBank/DDBJ databases">
        <title>Insight into the proteome of Arion vulgaris.</title>
        <authorList>
            <person name="Aradska J."/>
            <person name="Bulat T."/>
            <person name="Smidak R."/>
            <person name="Sarate P."/>
            <person name="Gangsoo J."/>
            <person name="Sialana F."/>
            <person name="Bilban M."/>
            <person name="Lubec G."/>
        </authorList>
    </citation>
    <scope>NUCLEOTIDE SEQUENCE</scope>
    <source>
        <tissue evidence="2">Skin</tissue>
    </source>
</reference>
<name>A0A0B6YGD6_9EUPU</name>
<dbReference type="PROSITE" id="PS51840">
    <property type="entry name" value="C2_NT"/>
    <property type="match status" value="1"/>
</dbReference>
<dbReference type="AlphaFoldDB" id="A0A0B6YGD6"/>
<evidence type="ECO:0000313" key="2">
    <source>
        <dbReference type="EMBL" id="CEK54846.1"/>
    </source>
</evidence>
<dbReference type="EMBL" id="HACG01007981">
    <property type="protein sequence ID" value="CEK54846.1"/>
    <property type="molecule type" value="Transcribed_RNA"/>
</dbReference>
<feature type="domain" description="C2 NT-type" evidence="1">
    <location>
        <begin position="1"/>
        <end position="139"/>
    </location>
</feature>
<dbReference type="Pfam" id="PF10358">
    <property type="entry name" value="NT-C2"/>
    <property type="match status" value="1"/>
</dbReference>
<feature type="non-terminal residue" evidence="2">
    <location>
        <position position="154"/>
    </location>
</feature>
<protein>
    <recommendedName>
        <fullName evidence="1">C2 NT-type domain-containing protein</fullName>
    </recommendedName>
</protein>
<proteinExistence type="predicted"/>